<keyword evidence="1" id="KW-0812">Transmembrane</keyword>
<dbReference type="KEGG" id="dli:dnl_11810"/>
<sequence>MNTYIGLVSLGVVAVGLSAYLPFLMPTPTVSFITVIFASVFSLLITYMVTKKWVEEQAEIKSLKLKEENDKRIRRLKKEHDTTTLEKTIRDGTQTLIKNALDYFKIENIKNEIGTSAAIENLQLDKYGQIIELLADFSLILPDIKENQKIVEEEITHQIKIYQIDENPFAMFLERIMRKYLVTVNKKIKEKIEQEHMESMKICPQCAERILPKAKVCKHCGHKLHSIERLSSQNPILPDRIENGKNLYKSGLFKEAIKEFDTAIHDKADNAVAYYNRAVVHSKLGNREQARADLKEASNLGHKKAKELLK</sequence>
<organism evidence="2 3">
    <name type="scientific">Desulfonema limicola</name>
    <dbReference type="NCBI Taxonomy" id="45656"/>
    <lineage>
        <taxon>Bacteria</taxon>
        <taxon>Pseudomonadati</taxon>
        <taxon>Thermodesulfobacteriota</taxon>
        <taxon>Desulfobacteria</taxon>
        <taxon>Desulfobacterales</taxon>
        <taxon>Desulfococcaceae</taxon>
        <taxon>Desulfonema</taxon>
    </lineage>
</organism>
<evidence type="ECO:0000313" key="2">
    <source>
        <dbReference type="EMBL" id="QTA78933.1"/>
    </source>
</evidence>
<protein>
    <submittedName>
        <fullName evidence="2">Tetratricopeptide repeat-containing</fullName>
    </submittedName>
</protein>
<dbReference type="AlphaFoldDB" id="A0A975B536"/>
<feature type="transmembrane region" description="Helical" evidence="1">
    <location>
        <begin position="7"/>
        <end position="24"/>
    </location>
</feature>
<evidence type="ECO:0000256" key="1">
    <source>
        <dbReference type="SAM" id="Phobius"/>
    </source>
</evidence>
<dbReference type="SUPFAM" id="SSF48452">
    <property type="entry name" value="TPR-like"/>
    <property type="match status" value="1"/>
</dbReference>
<feature type="transmembrane region" description="Helical" evidence="1">
    <location>
        <begin position="30"/>
        <end position="49"/>
    </location>
</feature>
<keyword evidence="1" id="KW-1133">Transmembrane helix</keyword>
<dbReference type="RefSeq" id="WP_207690742.1">
    <property type="nucleotide sequence ID" value="NZ_CP061799.1"/>
</dbReference>
<keyword evidence="3" id="KW-1185">Reference proteome</keyword>
<name>A0A975B536_9BACT</name>
<dbReference type="InterPro" id="IPR011990">
    <property type="entry name" value="TPR-like_helical_dom_sf"/>
</dbReference>
<reference evidence="2" key="1">
    <citation type="journal article" date="2021" name="Microb. Physiol.">
        <title>Proteogenomic Insights into the Physiology of Marine, Sulfate-Reducing, Filamentous Desulfonema limicola and Desulfonema magnum.</title>
        <authorList>
            <person name="Schnaars V."/>
            <person name="Wohlbrand L."/>
            <person name="Scheve S."/>
            <person name="Hinrichs C."/>
            <person name="Reinhardt R."/>
            <person name="Rabus R."/>
        </authorList>
    </citation>
    <scope>NUCLEOTIDE SEQUENCE</scope>
    <source>
        <strain evidence="2">5ac10</strain>
    </source>
</reference>
<dbReference type="Proteomes" id="UP000663720">
    <property type="component" value="Chromosome"/>
</dbReference>
<proteinExistence type="predicted"/>
<dbReference type="Gene3D" id="1.25.40.10">
    <property type="entry name" value="Tetratricopeptide repeat domain"/>
    <property type="match status" value="1"/>
</dbReference>
<dbReference type="EMBL" id="CP061799">
    <property type="protein sequence ID" value="QTA78933.1"/>
    <property type="molecule type" value="Genomic_DNA"/>
</dbReference>
<gene>
    <name evidence="2" type="ORF">dnl_11810</name>
</gene>
<accession>A0A975B536</accession>
<evidence type="ECO:0000313" key="3">
    <source>
        <dbReference type="Proteomes" id="UP000663720"/>
    </source>
</evidence>
<dbReference type="Pfam" id="PF13414">
    <property type="entry name" value="TPR_11"/>
    <property type="match status" value="1"/>
</dbReference>
<keyword evidence="1" id="KW-0472">Membrane</keyword>